<dbReference type="InterPro" id="IPR029058">
    <property type="entry name" value="AB_hydrolase_fold"/>
</dbReference>
<dbReference type="InterPro" id="IPR010662">
    <property type="entry name" value="RBBP9/YdeN"/>
</dbReference>
<sequence>MRPVLLVPGIQNSGPTHWQSLWEAQHAGVTRVPQRDWDHPVCDEWVASLDTAVRAAAQPPIVVAHSLGCLVAAHWAARHGAAVHALLLVAVPDPLGPAFPAEAHGFAPLPVALPGRRVRMVTSRDDPYAPGEHGATVAARWQAEHVDLGARGHLNAQSGLGDWPQAWAWVEAWRAEG</sequence>
<dbReference type="EMBL" id="CP136336">
    <property type="protein sequence ID" value="WOB07966.1"/>
    <property type="molecule type" value="Genomic_DNA"/>
</dbReference>
<dbReference type="Gene3D" id="3.40.50.1820">
    <property type="entry name" value="alpha/beta hydrolase"/>
    <property type="match status" value="1"/>
</dbReference>
<keyword evidence="1" id="KW-0378">Hydrolase</keyword>
<accession>A0ABZ0CSK1</accession>
<reference evidence="1 2" key="1">
    <citation type="submission" date="2023-10" db="EMBL/GenBank/DDBJ databases">
        <title>Bacteria for the degradation of biodegradable plastic PBAT(Polybutylene adipate terephthalate).</title>
        <authorList>
            <person name="Weon H.-Y."/>
            <person name="Yeon J."/>
        </authorList>
    </citation>
    <scope>NUCLEOTIDE SEQUENCE [LARGE SCALE GENOMIC DNA]</scope>
    <source>
        <strain evidence="1 2">SBD 7-3</strain>
    </source>
</reference>
<evidence type="ECO:0000313" key="1">
    <source>
        <dbReference type="EMBL" id="WOB07966.1"/>
    </source>
</evidence>
<dbReference type="Pfam" id="PF06821">
    <property type="entry name" value="Ser_hydrolase"/>
    <property type="match status" value="1"/>
</dbReference>
<gene>
    <name evidence="1" type="ORF">RXV79_24065</name>
</gene>
<organism evidence="1 2">
    <name type="scientific">Piscinibacter gummiphilus</name>
    <dbReference type="NCBI Taxonomy" id="946333"/>
    <lineage>
        <taxon>Bacteria</taxon>
        <taxon>Pseudomonadati</taxon>
        <taxon>Pseudomonadota</taxon>
        <taxon>Betaproteobacteria</taxon>
        <taxon>Burkholderiales</taxon>
        <taxon>Sphaerotilaceae</taxon>
        <taxon>Piscinibacter</taxon>
    </lineage>
</organism>
<dbReference type="SUPFAM" id="SSF53474">
    <property type="entry name" value="alpha/beta-Hydrolases"/>
    <property type="match status" value="1"/>
</dbReference>
<dbReference type="Proteomes" id="UP001303946">
    <property type="component" value="Chromosome"/>
</dbReference>
<evidence type="ECO:0000313" key="2">
    <source>
        <dbReference type="Proteomes" id="UP001303946"/>
    </source>
</evidence>
<dbReference type="RefSeq" id="WP_316700617.1">
    <property type="nucleotide sequence ID" value="NZ_CP136336.1"/>
</dbReference>
<protein>
    <submittedName>
        <fullName evidence="1">Alpha/beta fold hydrolase</fullName>
    </submittedName>
</protein>
<name>A0ABZ0CSK1_9BURK</name>
<keyword evidence="2" id="KW-1185">Reference proteome</keyword>
<proteinExistence type="predicted"/>
<dbReference type="GO" id="GO:0016787">
    <property type="term" value="F:hydrolase activity"/>
    <property type="evidence" value="ECO:0007669"/>
    <property type="project" value="UniProtKB-KW"/>
</dbReference>